<evidence type="ECO:0000313" key="2">
    <source>
        <dbReference type="Proteomes" id="UP001597548"/>
    </source>
</evidence>
<name>A0ABW5ZY25_9FLAO</name>
<accession>A0ABW5ZY25</accession>
<dbReference type="RefSeq" id="WP_262892943.1">
    <property type="nucleotide sequence ID" value="NZ_JADILU010000002.1"/>
</dbReference>
<proteinExistence type="predicted"/>
<evidence type="ECO:0000313" key="1">
    <source>
        <dbReference type="EMBL" id="MFD2917939.1"/>
    </source>
</evidence>
<dbReference type="Proteomes" id="UP001597548">
    <property type="component" value="Unassembled WGS sequence"/>
</dbReference>
<gene>
    <name evidence="1" type="ORF">ACFS29_19960</name>
</gene>
<keyword evidence="2" id="KW-1185">Reference proteome</keyword>
<sequence length="41" mass="4571">MSSSLRAVVWIPISAEKTNRKSEPNGSPFKYIEIPFSKGMS</sequence>
<reference evidence="2" key="1">
    <citation type="journal article" date="2019" name="Int. J. Syst. Evol. Microbiol.">
        <title>The Global Catalogue of Microorganisms (GCM) 10K type strain sequencing project: providing services to taxonomists for standard genome sequencing and annotation.</title>
        <authorList>
            <consortium name="The Broad Institute Genomics Platform"/>
            <consortium name="The Broad Institute Genome Sequencing Center for Infectious Disease"/>
            <person name="Wu L."/>
            <person name="Ma J."/>
        </authorList>
    </citation>
    <scope>NUCLEOTIDE SEQUENCE [LARGE SCALE GENOMIC DNA]</scope>
    <source>
        <strain evidence="2">KCTC 32514</strain>
    </source>
</reference>
<protein>
    <submittedName>
        <fullName evidence="1">Uncharacterized protein</fullName>
    </submittedName>
</protein>
<dbReference type="EMBL" id="JBHUOS010000016">
    <property type="protein sequence ID" value="MFD2917939.1"/>
    <property type="molecule type" value="Genomic_DNA"/>
</dbReference>
<comment type="caution">
    <text evidence="1">The sequence shown here is derived from an EMBL/GenBank/DDBJ whole genome shotgun (WGS) entry which is preliminary data.</text>
</comment>
<organism evidence="1 2">
    <name type="scientific">Psychroserpens luteus</name>
    <dbReference type="NCBI Taxonomy" id="1434066"/>
    <lineage>
        <taxon>Bacteria</taxon>
        <taxon>Pseudomonadati</taxon>
        <taxon>Bacteroidota</taxon>
        <taxon>Flavobacteriia</taxon>
        <taxon>Flavobacteriales</taxon>
        <taxon>Flavobacteriaceae</taxon>
        <taxon>Psychroserpens</taxon>
    </lineage>
</organism>